<organism evidence="4 5">
    <name type="scientific">Paenimyroides ummariense</name>
    <dbReference type="NCBI Taxonomy" id="913024"/>
    <lineage>
        <taxon>Bacteria</taxon>
        <taxon>Pseudomonadati</taxon>
        <taxon>Bacteroidota</taxon>
        <taxon>Flavobacteriia</taxon>
        <taxon>Flavobacteriales</taxon>
        <taxon>Flavobacteriaceae</taxon>
        <taxon>Paenimyroides</taxon>
    </lineage>
</organism>
<dbReference type="InterPro" id="IPR003362">
    <property type="entry name" value="Bact_transf"/>
</dbReference>
<dbReference type="Proteomes" id="UP000199036">
    <property type="component" value="Unassembled WGS sequence"/>
</dbReference>
<dbReference type="STRING" id="913024.SAMN05421741_11740"/>
<comment type="similarity">
    <text evidence="1">Belongs to the bacterial sugar transferase family.</text>
</comment>
<dbReference type="OrthoDB" id="9808602at2"/>
<dbReference type="RefSeq" id="WP_091524493.1">
    <property type="nucleotide sequence ID" value="NZ_FOVI01000017.1"/>
</dbReference>
<dbReference type="AlphaFoldDB" id="A0A1I5DUX5"/>
<evidence type="ECO:0000256" key="1">
    <source>
        <dbReference type="ARBA" id="ARBA00006464"/>
    </source>
</evidence>
<sequence>MYKKFIKRFLDLIVALSVIIFLFPLFLIIYILVKIDSPGRFFFFQDRLGYQGKVFKIYKIRTMFDKERVADREILKNDIEVTKIGYYLRRFKIDELPQIINVFKGDMSLVGPRPCLPQQLKEFNEDGKKRIEVVPGLTGLSQVNGNIHLSWEERWKYDRQYVEKQSFILDVKIIFKTFLILFNGEDKYLKSPNV</sequence>
<keyword evidence="4" id="KW-0808">Transferase</keyword>
<dbReference type="PANTHER" id="PTHR30576">
    <property type="entry name" value="COLANIC BIOSYNTHESIS UDP-GLUCOSE LIPID CARRIER TRANSFERASE"/>
    <property type="match status" value="1"/>
</dbReference>
<feature type="transmembrane region" description="Helical" evidence="2">
    <location>
        <begin position="12"/>
        <end position="33"/>
    </location>
</feature>
<accession>A0A1I5DUX5</accession>
<reference evidence="5" key="1">
    <citation type="submission" date="2016-10" db="EMBL/GenBank/DDBJ databases">
        <authorList>
            <person name="Varghese N."/>
            <person name="Submissions S."/>
        </authorList>
    </citation>
    <scope>NUCLEOTIDE SEQUENCE [LARGE SCALE GENOMIC DNA]</scope>
    <source>
        <strain evidence="5">DS-12</strain>
    </source>
</reference>
<proteinExistence type="inferred from homology"/>
<keyword evidence="2" id="KW-0472">Membrane</keyword>
<keyword evidence="2" id="KW-1133">Transmembrane helix</keyword>
<evidence type="ECO:0000313" key="4">
    <source>
        <dbReference type="EMBL" id="SFO03039.1"/>
    </source>
</evidence>
<keyword evidence="2" id="KW-0812">Transmembrane</keyword>
<gene>
    <name evidence="4" type="ORF">SAMN05421741_11740</name>
</gene>
<evidence type="ECO:0000259" key="3">
    <source>
        <dbReference type="Pfam" id="PF02397"/>
    </source>
</evidence>
<dbReference type="GO" id="GO:0016780">
    <property type="term" value="F:phosphotransferase activity, for other substituted phosphate groups"/>
    <property type="evidence" value="ECO:0007669"/>
    <property type="project" value="TreeGrafter"/>
</dbReference>
<name>A0A1I5DUX5_9FLAO</name>
<evidence type="ECO:0000256" key="2">
    <source>
        <dbReference type="SAM" id="Phobius"/>
    </source>
</evidence>
<evidence type="ECO:0000313" key="5">
    <source>
        <dbReference type="Proteomes" id="UP000199036"/>
    </source>
</evidence>
<dbReference type="Pfam" id="PF02397">
    <property type="entry name" value="Bac_transf"/>
    <property type="match status" value="1"/>
</dbReference>
<feature type="domain" description="Bacterial sugar transferase" evidence="3">
    <location>
        <begin position="7"/>
        <end position="182"/>
    </location>
</feature>
<dbReference type="EMBL" id="FOVI01000017">
    <property type="protein sequence ID" value="SFO03039.1"/>
    <property type="molecule type" value="Genomic_DNA"/>
</dbReference>
<dbReference type="PANTHER" id="PTHR30576:SF0">
    <property type="entry name" value="UNDECAPRENYL-PHOSPHATE N-ACETYLGALACTOSAMINYL 1-PHOSPHATE TRANSFERASE-RELATED"/>
    <property type="match status" value="1"/>
</dbReference>
<protein>
    <submittedName>
        <fullName evidence="4">Sugar transferase involved in LPS biosynthesis (Colanic, teichoic acid)</fullName>
    </submittedName>
</protein>
<keyword evidence="5" id="KW-1185">Reference proteome</keyword>